<proteinExistence type="predicted"/>
<dbReference type="GO" id="GO:0005886">
    <property type="term" value="C:plasma membrane"/>
    <property type="evidence" value="ECO:0007669"/>
    <property type="project" value="UniProtKB-SubCell"/>
</dbReference>
<dbReference type="OrthoDB" id="3285241at2"/>
<keyword evidence="4 8" id="KW-0812">Transmembrane</keyword>
<dbReference type="Gene3D" id="1.20.1250.20">
    <property type="entry name" value="MFS general substrate transporter like domains"/>
    <property type="match status" value="2"/>
</dbReference>
<keyword evidence="3" id="KW-1003">Cell membrane</keyword>
<evidence type="ECO:0000259" key="9">
    <source>
        <dbReference type="PROSITE" id="PS50850"/>
    </source>
</evidence>
<keyword evidence="6 8" id="KW-0472">Membrane</keyword>
<feature type="transmembrane region" description="Helical" evidence="8">
    <location>
        <begin position="143"/>
        <end position="164"/>
    </location>
</feature>
<dbReference type="PROSITE" id="PS50850">
    <property type="entry name" value="MFS"/>
    <property type="match status" value="1"/>
</dbReference>
<feature type="domain" description="Major facilitator superfamily (MFS) profile" evidence="9">
    <location>
        <begin position="10"/>
        <end position="394"/>
    </location>
</feature>
<sequence>MSEEFRLRSVAVAAYGPATLFGLAEGAIFPVIALSAIDRGATTSIAALVAALIGIGSIATNIPSGILATRIGERRAMLVASGITIIGLAFCLVDLSDHELSLLAYSFGVLLIGAASSVYNLARQSYLTEMVPPHMRARALSTLGGTMRIGVFVGPFIGAAAMHFWGLDGAYFVALVAIVAAAVIVYRVPELELSESRRAAAASVTTVGIVKQYRRLFLTLGMGVLLLSAIRQTRQIVIPLWAAHLGLAPSTSSIIYGVAGAIDALTFYPAGKVMDRYGRRWVAVPSTIVLGISFALMPLTHGATTLALVAMIMGFGNGIGSGIVMTLGADTSPAIGRPTFLGVWRELADAGGGLGPVILSAITALAGLAIGIEVSAVVGFAAAAALWAWIPKTAGRLRSGVVTAATESPPARATESSKDAAAIIAPSHDAAVGAPTNRAIGAAPVETEAGVEAGEDSSARMSRATPPHGDA</sequence>
<reference evidence="10 11" key="1">
    <citation type="submission" date="2018-09" db="EMBL/GenBank/DDBJ databases">
        <title>Genome sequencing of strain 2DFW10M-5.</title>
        <authorList>
            <person name="Heo J."/>
            <person name="Kim S.-J."/>
            <person name="Kwon S.-W."/>
        </authorList>
    </citation>
    <scope>NUCLEOTIDE SEQUENCE [LARGE SCALE GENOMIC DNA]</scope>
    <source>
        <strain evidence="10 11">2DFW10M-5</strain>
    </source>
</reference>
<evidence type="ECO:0000256" key="8">
    <source>
        <dbReference type="SAM" id="Phobius"/>
    </source>
</evidence>
<dbReference type="AlphaFoldDB" id="A0A387BR92"/>
<feature type="region of interest" description="Disordered" evidence="7">
    <location>
        <begin position="445"/>
        <end position="471"/>
    </location>
</feature>
<feature type="transmembrane region" description="Helical" evidence="8">
    <location>
        <begin position="282"/>
        <end position="300"/>
    </location>
</feature>
<evidence type="ECO:0000256" key="6">
    <source>
        <dbReference type="ARBA" id="ARBA00023136"/>
    </source>
</evidence>
<dbReference type="PROSITE" id="PS00216">
    <property type="entry name" value="SUGAR_TRANSPORT_1"/>
    <property type="match status" value="1"/>
</dbReference>
<feature type="transmembrane region" description="Helical" evidence="8">
    <location>
        <begin position="374"/>
        <end position="390"/>
    </location>
</feature>
<evidence type="ECO:0000256" key="1">
    <source>
        <dbReference type="ARBA" id="ARBA00004651"/>
    </source>
</evidence>
<gene>
    <name evidence="10" type="ORF">D7I44_08030</name>
</gene>
<protein>
    <submittedName>
        <fullName evidence="10">MFS transporter</fullName>
    </submittedName>
</protein>
<dbReference type="PANTHER" id="PTHR23517:SF3">
    <property type="entry name" value="INTEGRAL MEMBRANE TRANSPORT PROTEIN"/>
    <property type="match status" value="1"/>
</dbReference>
<keyword evidence="11" id="KW-1185">Reference proteome</keyword>
<dbReference type="CDD" id="cd17325">
    <property type="entry name" value="MFS_MdtG_SLC18_like"/>
    <property type="match status" value="1"/>
</dbReference>
<evidence type="ECO:0000256" key="7">
    <source>
        <dbReference type="SAM" id="MobiDB-lite"/>
    </source>
</evidence>
<feature type="transmembrane region" description="Helical" evidence="8">
    <location>
        <begin position="76"/>
        <end position="96"/>
    </location>
</feature>
<dbReference type="SUPFAM" id="SSF103473">
    <property type="entry name" value="MFS general substrate transporter"/>
    <property type="match status" value="1"/>
</dbReference>
<feature type="transmembrane region" description="Helical" evidence="8">
    <location>
        <begin position="12"/>
        <end position="37"/>
    </location>
</feature>
<dbReference type="KEGG" id="gry:D7I44_08030"/>
<evidence type="ECO:0000256" key="4">
    <source>
        <dbReference type="ARBA" id="ARBA00022692"/>
    </source>
</evidence>
<feature type="transmembrane region" description="Helical" evidence="8">
    <location>
        <begin position="43"/>
        <end position="64"/>
    </location>
</feature>
<dbReference type="InterPro" id="IPR011701">
    <property type="entry name" value="MFS"/>
</dbReference>
<dbReference type="InterPro" id="IPR050171">
    <property type="entry name" value="MFS_Transporters"/>
</dbReference>
<dbReference type="Proteomes" id="UP000275069">
    <property type="component" value="Chromosome"/>
</dbReference>
<keyword evidence="2" id="KW-0813">Transport</keyword>
<dbReference type="Pfam" id="PF07690">
    <property type="entry name" value="MFS_1"/>
    <property type="match status" value="2"/>
</dbReference>
<evidence type="ECO:0000256" key="3">
    <source>
        <dbReference type="ARBA" id="ARBA00022475"/>
    </source>
</evidence>
<dbReference type="RefSeq" id="WP_120789019.1">
    <property type="nucleotide sequence ID" value="NZ_CP032624.1"/>
</dbReference>
<comment type="subcellular location">
    <subcellularLocation>
        <location evidence="1">Cell membrane</location>
        <topology evidence="1">Multi-pass membrane protein</topology>
    </subcellularLocation>
</comment>
<keyword evidence="5 8" id="KW-1133">Transmembrane helix</keyword>
<dbReference type="InterPro" id="IPR036259">
    <property type="entry name" value="MFS_trans_sf"/>
</dbReference>
<name>A0A387BR92_9MICO</name>
<dbReference type="InterPro" id="IPR005829">
    <property type="entry name" value="Sugar_transporter_CS"/>
</dbReference>
<evidence type="ECO:0000256" key="2">
    <source>
        <dbReference type="ARBA" id="ARBA00022448"/>
    </source>
</evidence>
<accession>A0A387BR92</accession>
<dbReference type="InterPro" id="IPR020846">
    <property type="entry name" value="MFS_dom"/>
</dbReference>
<feature type="transmembrane region" description="Helical" evidence="8">
    <location>
        <begin position="102"/>
        <end position="122"/>
    </location>
</feature>
<organism evidence="10 11">
    <name type="scientific">Gryllotalpicola protaetiae</name>
    <dbReference type="NCBI Taxonomy" id="2419771"/>
    <lineage>
        <taxon>Bacteria</taxon>
        <taxon>Bacillati</taxon>
        <taxon>Actinomycetota</taxon>
        <taxon>Actinomycetes</taxon>
        <taxon>Micrococcales</taxon>
        <taxon>Microbacteriaceae</taxon>
        <taxon>Gryllotalpicola</taxon>
    </lineage>
</organism>
<feature type="transmembrane region" description="Helical" evidence="8">
    <location>
        <begin position="170"/>
        <end position="188"/>
    </location>
</feature>
<dbReference type="EMBL" id="CP032624">
    <property type="protein sequence ID" value="AYG03487.1"/>
    <property type="molecule type" value="Genomic_DNA"/>
</dbReference>
<evidence type="ECO:0000256" key="5">
    <source>
        <dbReference type="ARBA" id="ARBA00022989"/>
    </source>
</evidence>
<feature type="transmembrane region" description="Helical" evidence="8">
    <location>
        <begin position="306"/>
        <end position="327"/>
    </location>
</feature>
<dbReference type="PANTHER" id="PTHR23517">
    <property type="entry name" value="RESISTANCE PROTEIN MDTM, PUTATIVE-RELATED-RELATED"/>
    <property type="match status" value="1"/>
</dbReference>
<evidence type="ECO:0000313" key="11">
    <source>
        <dbReference type="Proteomes" id="UP000275069"/>
    </source>
</evidence>
<evidence type="ECO:0000313" key="10">
    <source>
        <dbReference type="EMBL" id="AYG03487.1"/>
    </source>
</evidence>
<dbReference type="GO" id="GO:0022857">
    <property type="term" value="F:transmembrane transporter activity"/>
    <property type="evidence" value="ECO:0007669"/>
    <property type="project" value="InterPro"/>
</dbReference>